<proteinExistence type="predicted"/>
<organism evidence="1 2">
    <name type="scientific">Pseudomonas putida</name>
    <name type="common">Arthrobacter siderocapsulatus</name>
    <dbReference type="NCBI Taxonomy" id="303"/>
    <lineage>
        <taxon>Bacteria</taxon>
        <taxon>Pseudomonadati</taxon>
        <taxon>Pseudomonadota</taxon>
        <taxon>Gammaproteobacteria</taxon>
        <taxon>Pseudomonadales</taxon>
        <taxon>Pseudomonadaceae</taxon>
        <taxon>Pseudomonas</taxon>
    </lineage>
</organism>
<dbReference type="EMBL" id="WOWR01000005">
    <property type="protein sequence ID" value="KAF0255771.1"/>
    <property type="molecule type" value="Genomic_DNA"/>
</dbReference>
<evidence type="ECO:0000313" key="2">
    <source>
        <dbReference type="Proteomes" id="UP000442695"/>
    </source>
</evidence>
<comment type="caution">
    <text evidence="1">The sequence shown here is derived from an EMBL/GenBank/DDBJ whole genome shotgun (WGS) entry which is preliminary data.</text>
</comment>
<sequence length="127" mass="14251">MTKQGFVEALVAEHKAVRAMRIKFGRQLYPELLSIEVDCHPGTPVCRLVIRGTVEPMHWITYQTNHPTTPEGLLCAHHEAVDIVYEAVRLIASELNEATGIGISTMQYYQGWFAETHASTTAEQDNL</sequence>
<dbReference type="RefSeq" id="WP_156858665.1">
    <property type="nucleotide sequence ID" value="NZ_WOWR01000005.1"/>
</dbReference>
<name>A0A7V8EJ67_PSEPU</name>
<dbReference type="Proteomes" id="UP000442695">
    <property type="component" value="Unassembled WGS sequence"/>
</dbReference>
<reference evidence="1 2" key="1">
    <citation type="submission" date="2019-12" db="EMBL/GenBank/DDBJ databases">
        <authorList>
            <person name="Woiski C."/>
        </authorList>
    </citation>
    <scope>NUCLEOTIDE SEQUENCE [LARGE SCALE GENOMIC DNA]</scope>
    <source>
        <strain evidence="1 2">BOE100</strain>
    </source>
</reference>
<dbReference type="AlphaFoldDB" id="A0A7V8EJ67"/>
<gene>
    <name evidence="1" type="ORF">GN299_06680</name>
</gene>
<protein>
    <submittedName>
        <fullName evidence="1">Uncharacterized protein</fullName>
    </submittedName>
</protein>
<accession>A0A7V8EJ67</accession>
<evidence type="ECO:0000313" key="1">
    <source>
        <dbReference type="EMBL" id="KAF0255771.1"/>
    </source>
</evidence>